<accession>A0A143DAU9</accession>
<dbReference type="GeneID" id="53315557"/>
<dbReference type="GO" id="GO:0071973">
    <property type="term" value="P:bacterial-type flagellum-dependent cell motility"/>
    <property type="evidence" value="ECO:0007669"/>
    <property type="project" value="InterPro"/>
</dbReference>
<dbReference type="AlphaFoldDB" id="A0A143DAU9"/>
<dbReference type="HAMAP" id="MF_00724">
    <property type="entry name" value="FliE"/>
    <property type="match status" value="1"/>
</dbReference>
<dbReference type="OrthoDB" id="8481852at2"/>
<evidence type="ECO:0000256" key="2">
    <source>
        <dbReference type="ARBA" id="ARBA00009272"/>
    </source>
</evidence>
<dbReference type="InterPro" id="IPR001624">
    <property type="entry name" value="FliE"/>
</dbReference>
<keyword evidence="3 4" id="KW-0975">Bacterial flagellum</keyword>
<dbReference type="PRINTS" id="PR01006">
    <property type="entry name" value="FLGHOOKFLIE"/>
</dbReference>
<dbReference type="STRING" id="1549855.AY555_00060"/>
<dbReference type="GO" id="GO:0003774">
    <property type="term" value="F:cytoskeletal motor activity"/>
    <property type="evidence" value="ECO:0007669"/>
    <property type="project" value="InterPro"/>
</dbReference>
<evidence type="ECO:0000313" key="6">
    <source>
        <dbReference type="Proteomes" id="UP000076066"/>
    </source>
</evidence>
<dbReference type="PANTHER" id="PTHR34653:SF1">
    <property type="entry name" value="FLAGELLAR HOOK-BASAL BODY COMPLEX PROTEIN FLIE"/>
    <property type="match status" value="1"/>
</dbReference>
<comment type="similarity">
    <text evidence="2 4">Belongs to the FliE family.</text>
</comment>
<dbReference type="Proteomes" id="UP000076066">
    <property type="component" value="Chromosome"/>
</dbReference>
<comment type="subcellular location">
    <subcellularLocation>
        <location evidence="1 4">Bacterial flagellum basal body</location>
    </subcellularLocation>
</comment>
<dbReference type="RefSeq" id="WP_066131758.1">
    <property type="nucleotide sequence ID" value="NZ_CP014525.1"/>
</dbReference>
<protein>
    <recommendedName>
        <fullName evidence="4">Flagellar hook-basal body complex protein FliE</fullName>
    </recommendedName>
</protein>
<sequence>MTNSISSAIQAYRTAARQVLGSATETAETVRAATSSVGAPSPENGLFGDMVRSSLKEAVQVQRTAEAVSLRGIAGEADMRDVVLAVSNAETTLNTVVAIRDRVVSAYQEILKMPI</sequence>
<dbReference type="Pfam" id="PF02049">
    <property type="entry name" value="FliE"/>
    <property type="match status" value="1"/>
</dbReference>
<dbReference type="PANTHER" id="PTHR34653">
    <property type="match status" value="1"/>
</dbReference>
<evidence type="ECO:0000313" key="5">
    <source>
        <dbReference type="EMBL" id="AMW33824.1"/>
    </source>
</evidence>
<dbReference type="GO" id="GO:0005198">
    <property type="term" value="F:structural molecule activity"/>
    <property type="evidence" value="ECO:0007669"/>
    <property type="project" value="InterPro"/>
</dbReference>
<dbReference type="KEGG" id="hjo:AY555_00060"/>
<dbReference type="EMBL" id="CP014525">
    <property type="protein sequence ID" value="AMW33824.1"/>
    <property type="molecule type" value="Genomic_DNA"/>
</dbReference>
<evidence type="ECO:0000256" key="3">
    <source>
        <dbReference type="ARBA" id="ARBA00023143"/>
    </source>
</evidence>
<name>A0A143DAU9_9PROT</name>
<reference evidence="5 6" key="1">
    <citation type="submission" date="2016-02" db="EMBL/GenBank/DDBJ databases">
        <title>Complete Genome of H5569, the type strain of the newly described species Haematospirillium jordaniae.</title>
        <authorList>
            <person name="Nicholson A.C."/>
            <person name="Humrighouse B.W."/>
            <person name="Loparov V."/>
            <person name="McQuiston J.R."/>
        </authorList>
    </citation>
    <scope>NUCLEOTIDE SEQUENCE [LARGE SCALE GENOMIC DNA]</scope>
    <source>
        <strain evidence="5 6">H5569</strain>
    </source>
</reference>
<dbReference type="GO" id="GO:0009425">
    <property type="term" value="C:bacterial-type flagellum basal body"/>
    <property type="evidence" value="ECO:0007669"/>
    <property type="project" value="UniProtKB-SubCell"/>
</dbReference>
<evidence type="ECO:0000256" key="1">
    <source>
        <dbReference type="ARBA" id="ARBA00004117"/>
    </source>
</evidence>
<gene>
    <name evidence="4" type="primary">fliE</name>
    <name evidence="5" type="ORF">AY555_00060</name>
</gene>
<keyword evidence="6" id="KW-1185">Reference proteome</keyword>
<proteinExistence type="inferred from homology"/>
<organism evidence="5 6">
    <name type="scientific">Haematospirillum jordaniae</name>
    <dbReference type="NCBI Taxonomy" id="1549855"/>
    <lineage>
        <taxon>Bacteria</taxon>
        <taxon>Pseudomonadati</taxon>
        <taxon>Pseudomonadota</taxon>
        <taxon>Alphaproteobacteria</taxon>
        <taxon>Rhodospirillales</taxon>
        <taxon>Novispirillaceae</taxon>
        <taxon>Haematospirillum</taxon>
    </lineage>
</organism>
<evidence type="ECO:0000256" key="4">
    <source>
        <dbReference type="HAMAP-Rule" id="MF_00724"/>
    </source>
</evidence>